<proteinExistence type="predicted"/>
<dbReference type="FunFam" id="3.40.50.300:FF:002497">
    <property type="entry name" value="DNA replication protein"/>
    <property type="match status" value="1"/>
</dbReference>
<dbReference type="SUPFAM" id="SSF52540">
    <property type="entry name" value="P-loop containing nucleoside triphosphate hydrolases"/>
    <property type="match status" value="1"/>
</dbReference>
<evidence type="ECO:0000259" key="1">
    <source>
        <dbReference type="SMART" id="SM00382"/>
    </source>
</evidence>
<comment type="caution">
    <text evidence="2">The sequence shown here is derived from an EMBL/GenBank/DDBJ whole genome shotgun (WGS) entry which is preliminary data.</text>
</comment>
<gene>
    <name evidence="2" type="ORF">BW143_20975</name>
</gene>
<dbReference type="NCBIfam" id="NF005378">
    <property type="entry name" value="PRK06921.1"/>
    <property type="match status" value="1"/>
</dbReference>
<dbReference type="AlphaFoldDB" id="A0A1R1RQ78"/>
<dbReference type="GO" id="GO:0005524">
    <property type="term" value="F:ATP binding"/>
    <property type="evidence" value="ECO:0007669"/>
    <property type="project" value="InterPro"/>
</dbReference>
<keyword evidence="3" id="KW-1185">Reference proteome</keyword>
<reference evidence="2 3" key="1">
    <citation type="submission" date="2017-01" db="EMBL/GenBank/DDBJ databases">
        <title>Bacillus phylogenomics.</title>
        <authorList>
            <person name="Dunlap C."/>
        </authorList>
    </citation>
    <scope>NUCLEOTIDE SEQUENCE [LARGE SCALE GENOMIC DNA]</scope>
    <source>
        <strain evidence="2 3">NRRL B-41282</strain>
    </source>
</reference>
<name>A0A1R1RQ78_9BACI</name>
<dbReference type="CDD" id="cd00009">
    <property type="entry name" value="AAA"/>
    <property type="match status" value="1"/>
</dbReference>
<dbReference type="Proteomes" id="UP000187367">
    <property type="component" value="Unassembled WGS sequence"/>
</dbReference>
<feature type="domain" description="AAA+ ATPase" evidence="1">
    <location>
        <begin position="116"/>
        <end position="247"/>
    </location>
</feature>
<dbReference type="Gene3D" id="3.40.50.300">
    <property type="entry name" value="P-loop containing nucleotide triphosphate hydrolases"/>
    <property type="match status" value="1"/>
</dbReference>
<accession>A0A1R1RQ78</accession>
<dbReference type="InterPro" id="IPR003593">
    <property type="entry name" value="AAA+_ATPase"/>
</dbReference>
<evidence type="ECO:0000313" key="3">
    <source>
        <dbReference type="Proteomes" id="UP000187367"/>
    </source>
</evidence>
<dbReference type="OrthoDB" id="1655960at2"/>
<dbReference type="GO" id="GO:0006260">
    <property type="term" value="P:DNA replication"/>
    <property type="evidence" value="ECO:0007669"/>
    <property type="project" value="TreeGrafter"/>
</dbReference>
<protein>
    <recommendedName>
        <fullName evidence="1">AAA+ ATPase domain-containing protein</fullName>
    </recommendedName>
</protein>
<dbReference type="InterPro" id="IPR027417">
    <property type="entry name" value="P-loop_NTPase"/>
</dbReference>
<dbReference type="SMART" id="SM00382">
    <property type="entry name" value="AAA"/>
    <property type="match status" value="1"/>
</dbReference>
<dbReference type="Pfam" id="PF01695">
    <property type="entry name" value="IstB_IS21"/>
    <property type="match status" value="1"/>
</dbReference>
<dbReference type="InterPro" id="IPR002611">
    <property type="entry name" value="IstB_ATP-bd"/>
</dbReference>
<dbReference type="PANTHER" id="PTHR30050">
    <property type="entry name" value="CHROMOSOMAL REPLICATION INITIATOR PROTEIN DNAA"/>
    <property type="match status" value="1"/>
</dbReference>
<accession>A0A1R1Q8L5</accession>
<dbReference type="RefSeq" id="WP_076762259.1">
    <property type="nucleotide sequence ID" value="NZ_JARMMH010000013.1"/>
</dbReference>
<organism evidence="2 3">
    <name type="scientific">Bacillus swezeyi</name>
    <dbReference type="NCBI Taxonomy" id="1925020"/>
    <lineage>
        <taxon>Bacteria</taxon>
        <taxon>Bacillati</taxon>
        <taxon>Bacillota</taxon>
        <taxon>Bacilli</taxon>
        <taxon>Bacillales</taxon>
        <taxon>Bacillaceae</taxon>
        <taxon>Bacillus</taxon>
    </lineage>
</organism>
<dbReference type="EMBL" id="MTJL01000050">
    <property type="protein sequence ID" value="OMH98860.1"/>
    <property type="molecule type" value="Genomic_DNA"/>
</dbReference>
<evidence type="ECO:0000313" key="2">
    <source>
        <dbReference type="EMBL" id="OMH98860.1"/>
    </source>
</evidence>
<sequence length="266" mass="30820">MAKRTIDEVMKELRNRRRLSQTDKADESAEKRYECPKCKDELGYIEQRGNTEVWVACACRERRRAQKLLKSSEITEAFKNLSFENFKTAGKHQSVKDAYECALEYGQVYPDIQKCRRNSIALLGRPGSGKTHLLTAAANDLMRRLFVPVLYFPFVEGFNDLKQDFALLEEKLNRMKQIEVLFLDDLFKPVGGKPRATEWQIEQTYAVINYRYLNHKPILLSSELDVEEIVAIDEALGTRIVEMCQDFLVILKGNSFDINHRLEGML</sequence>
<dbReference type="PANTHER" id="PTHR30050:SF10">
    <property type="entry name" value="PHAGE-LIKE ELEMENT PBSX PROTEIN XKDC"/>
    <property type="match status" value="1"/>
</dbReference>